<dbReference type="SUPFAM" id="SSF46785">
    <property type="entry name" value="Winged helix' DNA-binding domain"/>
    <property type="match status" value="1"/>
</dbReference>
<dbReference type="CDD" id="cd20059">
    <property type="entry name" value="FH_FOXN3"/>
    <property type="match status" value="1"/>
</dbReference>
<feature type="compositionally biased region" description="Low complexity" evidence="11">
    <location>
        <begin position="7"/>
        <end position="41"/>
    </location>
</feature>
<evidence type="ECO:0000256" key="2">
    <source>
        <dbReference type="ARBA" id="ARBA00022491"/>
    </source>
</evidence>
<keyword evidence="14" id="KW-1185">Reference proteome</keyword>
<keyword evidence="6 10" id="KW-0539">Nucleus</keyword>
<feature type="DNA-binding region" description="Fork-head" evidence="10">
    <location>
        <begin position="127"/>
        <end position="214"/>
    </location>
</feature>
<feature type="region of interest" description="Disordered" evidence="11">
    <location>
        <begin position="1"/>
        <end position="41"/>
    </location>
</feature>
<reference evidence="13" key="2">
    <citation type="submission" date="2025-08" db="UniProtKB">
        <authorList>
            <consortium name="Ensembl"/>
        </authorList>
    </citation>
    <scope>IDENTIFICATION</scope>
</reference>
<evidence type="ECO:0000259" key="12">
    <source>
        <dbReference type="PROSITE" id="PS50039"/>
    </source>
</evidence>
<dbReference type="PROSITE" id="PS00658">
    <property type="entry name" value="FORK_HEAD_2"/>
    <property type="match status" value="1"/>
</dbReference>
<dbReference type="GO" id="GO:0003700">
    <property type="term" value="F:DNA-binding transcription factor activity"/>
    <property type="evidence" value="ECO:0007669"/>
    <property type="project" value="InterPro"/>
</dbReference>
<dbReference type="InterPro" id="IPR001766">
    <property type="entry name" value="Fork_head_dom"/>
</dbReference>
<reference evidence="13" key="3">
    <citation type="submission" date="2025-09" db="UniProtKB">
        <authorList>
            <consortium name="Ensembl"/>
        </authorList>
    </citation>
    <scope>IDENTIFICATION</scope>
</reference>
<dbReference type="PROSITE" id="PS00657">
    <property type="entry name" value="FORK_HEAD_1"/>
    <property type="match status" value="1"/>
</dbReference>
<accession>A0AAQ6AG02</accession>
<feature type="compositionally biased region" description="Low complexity" evidence="11">
    <location>
        <begin position="442"/>
        <end position="456"/>
    </location>
</feature>
<dbReference type="PROSITE" id="PS50039">
    <property type="entry name" value="FORK_HEAD_3"/>
    <property type="match status" value="1"/>
</dbReference>
<evidence type="ECO:0000256" key="8">
    <source>
        <dbReference type="ARBA" id="ARBA00034657"/>
    </source>
</evidence>
<reference evidence="13 14" key="1">
    <citation type="submission" date="2022-01" db="EMBL/GenBank/DDBJ databases">
        <title>A chromosome-scale genome assembly of the false clownfish, Amphiprion ocellaris.</title>
        <authorList>
            <person name="Ryu T."/>
        </authorList>
    </citation>
    <scope>NUCLEOTIDE SEQUENCE [LARGE SCALE GENOMIC DNA]</scope>
</reference>
<dbReference type="InterPro" id="IPR036388">
    <property type="entry name" value="WH-like_DNA-bd_sf"/>
</dbReference>
<dbReference type="InterPro" id="IPR047119">
    <property type="entry name" value="FOXN2/3-like"/>
</dbReference>
<feature type="region of interest" description="Disordered" evidence="11">
    <location>
        <begin position="79"/>
        <end position="114"/>
    </location>
</feature>
<comment type="function">
    <text evidence="8">Acts as a transcriptional repressor. May be involved in DNA damage-inducible cell cycle arrests (checkpoints).</text>
</comment>
<evidence type="ECO:0000256" key="11">
    <source>
        <dbReference type="SAM" id="MobiDB-lite"/>
    </source>
</evidence>
<dbReference type="AlphaFoldDB" id="A0AAQ6AG02"/>
<evidence type="ECO:0000256" key="4">
    <source>
        <dbReference type="ARBA" id="ARBA00023125"/>
    </source>
</evidence>
<dbReference type="InterPro" id="IPR047404">
    <property type="entry name" value="FH_FOXN3"/>
</dbReference>
<dbReference type="FunFam" id="1.10.10.10:FF:000167">
    <property type="entry name" value="forkhead box protein N3 isoform X1"/>
    <property type="match status" value="1"/>
</dbReference>
<comment type="subcellular location">
    <subcellularLocation>
        <location evidence="1 10">Nucleus</location>
    </subcellularLocation>
</comment>
<dbReference type="GO" id="GO:0000987">
    <property type="term" value="F:cis-regulatory region sequence-specific DNA binding"/>
    <property type="evidence" value="ECO:0007669"/>
    <property type="project" value="TreeGrafter"/>
</dbReference>
<dbReference type="GO" id="GO:0005634">
    <property type="term" value="C:nucleus"/>
    <property type="evidence" value="ECO:0007669"/>
    <property type="project" value="UniProtKB-SubCell"/>
</dbReference>
<evidence type="ECO:0000256" key="3">
    <source>
        <dbReference type="ARBA" id="ARBA00023015"/>
    </source>
</evidence>
<dbReference type="Gene3D" id="1.10.10.10">
    <property type="entry name" value="Winged helix-like DNA-binding domain superfamily/Winged helix DNA-binding domain"/>
    <property type="match status" value="1"/>
</dbReference>
<protein>
    <recommendedName>
        <fullName evidence="9">Forkhead box protein N3</fullName>
    </recommendedName>
</protein>
<dbReference type="InterPro" id="IPR036390">
    <property type="entry name" value="WH_DNA-bd_sf"/>
</dbReference>
<proteinExistence type="predicted"/>
<keyword evidence="7" id="KW-0131">Cell cycle</keyword>
<dbReference type="Ensembl" id="ENSAOCT00000042321.1">
    <property type="protein sequence ID" value="ENSAOCP00000075596.1"/>
    <property type="gene ID" value="ENSAOCG00000029886.1"/>
</dbReference>
<evidence type="ECO:0000256" key="10">
    <source>
        <dbReference type="PROSITE-ProRule" id="PRU00089"/>
    </source>
</evidence>
<keyword evidence="5" id="KW-0804">Transcription</keyword>
<feature type="compositionally biased region" description="Polar residues" evidence="11">
    <location>
        <begin position="422"/>
        <end position="437"/>
    </location>
</feature>
<keyword evidence="4 10" id="KW-0238">DNA-binding</keyword>
<evidence type="ECO:0000313" key="14">
    <source>
        <dbReference type="Proteomes" id="UP001501940"/>
    </source>
</evidence>
<dbReference type="InterPro" id="IPR018122">
    <property type="entry name" value="TF_fork_head_CS_1"/>
</dbReference>
<evidence type="ECO:0000256" key="5">
    <source>
        <dbReference type="ARBA" id="ARBA00023163"/>
    </source>
</evidence>
<evidence type="ECO:0000313" key="13">
    <source>
        <dbReference type="Ensembl" id="ENSAOCP00000075596.1"/>
    </source>
</evidence>
<dbReference type="InterPro" id="IPR030456">
    <property type="entry name" value="TF_fork_head_CS_2"/>
</dbReference>
<name>A0AAQ6AG02_AMPOC</name>
<keyword evidence="2" id="KW-0678">Repressor</keyword>
<dbReference type="GeneTree" id="ENSGT00940000167372"/>
<evidence type="ECO:0000256" key="7">
    <source>
        <dbReference type="ARBA" id="ARBA00023306"/>
    </source>
</evidence>
<feature type="compositionally biased region" description="Polar residues" evidence="11">
    <location>
        <begin position="375"/>
        <end position="391"/>
    </location>
</feature>
<dbReference type="SMART" id="SM00339">
    <property type="entry name" value="FH"/>
    <property type="match status" value="1"/>
</dbReference>
<feature type="region of interest" description="Disordered" evidence="11">
    <location>
        <begin position="347"/>
        <end position="494"/>
    </location>
</feature>
<feature type="compositionally biased region" description="Basic and acidic residues" evidence="11">
    <location>
        <begin position="408"/>
        <end position="419"/>
    </location>
</feature>
<evidence type="ECO:0000256" key="9">
    <source>
        <dbReference type="ARBA" id="ARBA00034870"/>
    </source>
</evidence>
<dbReference type="Pfam" id="PF00250">
    <property type="entry name" value="Forkhead"/>
    <property type="match status" value="1"/>
</dbReference>
<dbReference type="PANTHER" id="PTHR13962:SF32">
    <property type="entry name" value="FORKHEAD BOX PROTEIN N3"/>
    <property type="match status" value="1"/>
</dbReference>
<sequence length="528" mass="56708">MGPTMPPSKKAQSPSSGASASQGMSPPYRQGDAATAASEAEAADLSLSLSASFSKAEDEELTSLSWLHESTDLLNSFSHSGLRSVSPLQDPDGQHPRSPSSSSPSPDDPLLGDAHSAYDLAAGANRKPPYSFSCLIFMAIEDAPNKRLPVKDIYGWILEHFPYFASAPTGWKNSVRHNLSLNKCFKKVDKDRSQSIGKGSLWSIDPEYRHNLIQALKKTPYHPYSPGLATPSTSPPTLPQTFHHSRPTSNLCCFLLHPSPDLSSTSPSANISVSGFPAHPCGYARKSPPLWSGSPLFRKNGGVLLQVPRGVIQNGARVRSQALFPVIRPLPVSPVGSRTSAIRSSLGDYLSRGQDSPSRYSPPPCSEDLQDDHTYSTAKSPSRLCSSQVAAPSSPLDDDDIIAVEIQSDVKPEPREIPLDSHITTAATTTYISQQPLRGQRRSSGAGAGTLAGSSLPWTKNRARGISDTLPLKKRRAAAVEKPPESDDEEMKEAAGSLLHLAGVRACLNNITNRTAKGQKEQKEALRN</sequence>
<evidence type="ECO:0000256" key="1">
    <source>
        <dbReference type="ARBA" id="ARBA00004123"/>
    </source>
</evidence>
<evidence type="ECO:0000256" key="6">
    <source>
        <dbReference type="ARBA" id="ARBA00023242"/>
    </source>
</evidence>
<keyword evidence="3" id="KW-0805">Transcription regulation</keyword>
<dbReference type="PRINTS" id="PR00053">
    <property type="entry name" value="FORKHEAD"/>
</dbReference>
<feature type="domain" description="Fork-head" evidence="12">
    <location>
        <begin position="127"/>
        <end position="214"/>
    </location>
</feature>
<feature type="compositionally biased region" description="Low complexity" evidence="11">
    <location>
        <begin position="98"/>
        <end position="109"/>
    </location>
</feature>
<dbReference type="Proteomes" id="UP001501940">
    <property type="component" value="Chromosome 12"/>
</dbReference>
<dbReference type="PANTHER" id="PTHR13962">
    <property type="entry name" value="FORKHEAD BOX PROTEIN N3-LIKE PROTEIN-RELATED"/>
    <property type="match status" value="1"/>
</dbReference>
<organism evidence="13 14">
    <name type="scientific">Amphiprion ocellaris</name>
    <name type="common">Clown anemonefish</name>
    <dbReference type="NCBI Taxonomy" id="80972"/>
    <lineage>
        <taxon>Eukaryota</taxon>
        <taxon>Metazoa</taxon>
        <taxon>Chordata</taxon>
        <taxon>Craniata</taxon>
        <taxon>Vertebrata</taxon>
        <taxon>Euteleostomi</taxon>
        <taxon>Actinopterygii</taxon>
        <taxon>Neopterygii</taxon>
        <taxon>Teleostei</taxon>
        <taxon>Neoteleostei</taxon>
        <taxon>Acanthomorphata</taxon>
        <taxon>Ovalentaria</taxon>
        <taxon>Pomacentridae</taxon>
        <taxon>Amphiprion</taxon>
    </lineage>
</organism>